<protein>
    <submittedName>
        <fullName evidence="1">Uncharacterized protein</fullName>
    </submittedName>
</protein>
<organism evidence="1">
    <name type="scientific">Ceratitis capitata</name>
    <name type="common">Mediterranean fruit fly</name>
    <name type="synonym">Tephritis capitata</name>
    <dbReference type="NCBI Taxonomy" id="7213"/>
    <lineage>
        <taxon>Eukaryota</taxon>
        <taxon>Metazoa</taxon>
        <taxon>Ecdysozoa</taxon>
        <taxon>Arthropoda</taxon>
        <taxon>Hexapoda</taxon>
        <taxon>Insecta</taxon>
        <taxon>Pterygota</taxon>
        <taxon>Neoptera</taxon>
        <taxon>Endopterygota</taxon>
        <taxon>Diptera</taxon>
        <taxon>Brachycera</taxon>
        <taxon>Muscomorpha</taxon>
        <taxon>Tephritoidea</taxon>
        <taxon>Tephritidae</taxon>
        <taxon>Ceratitis</taxon>
        <taxon>Ceratitis</taxon>
    </lineage>
</organism>
<reference evidence="1" key="2">
    <citation type="journal article" date="2014" name="BMC Genomics">
        <title>A genomic perspective to assessing quality of mass-reared SIT flies used in Mediterranean fruit fly (Ceratitis capitata) eradication in California.</title>
        <authorList>
            <person name="Calla B."/>
            <person name="Hall B."/>
            <person name="Hou S."/>
            <person name="Geib S.M."/>
        </authorList>
    </citation>
    <scope>NUCLEOTIDE SEQUENCE</scope>
</reference>
<dbReference type="EMBL" id="GAMC01018160">
    <property type="protein sequence ID" value="JAB88395.1"/>
    <property type="molecule type" value="mRNA"/>
</dbReference>
<name>W8AIK8_CERCA</name>
<evidence type="ECO:0000313" key="1">
    <source>
        <dbReference type="EMBL" id="JAB88395.1"/>
    </source>
</evidence>
<accession>W8AIK8</accession>
<dbReference type="OrthoDB" id="6357136at2759"/>
<proteinExistence type="evidence at transcript level"/>
<sequence length="524" mass="59594">MHGKCSVGLRAYMLNIRTSLNMSTFGAEFEQIWPKAGSTVKLSDFGKKLLQKCLKVEKPDIKHIDVESFIKKSSNFPVEFGTNTCRIISQPKQRYPEIQKQIASAYPVIHERVLGLYLAFLEHKCKYGNKRELKLYQNLTLTDFVQRLLAKRCVSFFGKNDKYLLLSRHRGCSGFLDIGTDAEKPPLLLQDVLCYDEIKLSAFLSVSSHTEFLNDGNRQNCGVIEKNKSLIETDGVIIGLIGARLVRRDVMEFQDIIIAKKQNTKENGYGLPIEAEANTQPTDYRRVWKEFYEERDYLYAQVQRDGKRFDNARAKDDIFDNVLMKKRYTISFDTLLLESEARAAAAGKQAYIHVVGIGLGVWRAAEQQEKIFLETFAQRLKVLLPKLTHIGVVHFSWFKLNAWGDLKHGGIIKSETHPDGGIRTFLSKRNPADKLVSTNMKSPELENMLLIVSYAWDGNALPGNEFWMKMLKSTGDSSTACSTLITEIHNPHINTELVNGANLHIASEQYGILHITDYVKKSLE</sequence>
<dbReference type="Pfam" id="PF16062">
    <property type="entry name" value="MavL-like"/>
    <property type="match status" value="1"/>
</dbReference>
<dbReference type="AlphaFoldDB" id="W8AIK8"/>
<reference evidence="1" key="1">
    <citation type="submission" date="2013-07" db="EMBL/GenBank/DDBJ databases">
        <authorList>
            <person name="Geib S."/>
        </authorList>
    </citation>
    <scope>NUCLEOTIDE SEQUENCE</scope>
</reference>
<dbReference type="InterPro" id="IPR032063">
    <property type="entry name" value="MavL-like"/>
</dbReference>